<dbReference type="PROSITE" id="PS00061">
    <property type="entry name" value="ADH_SHORT"/>
    <property type="match status" value="1"/>
</dbReference>
<dbReference type="InterPro" id="IPR036291">
    <property type="entry name" value="NAD(P)-bd_dom_sf"/>
</dbReference>
<dbReference type="RefSeq" id="WP_117321181.1">
    <property type="nucleotide sequence ID" value="NZ_QVTD01000003.1"/>
</dbReference>
<dbReference type="InterPro" id="IPR020904">
    <property type="entry name" value="Sc_DH/Rdtase_CS"/>
</dbReference>
<dbReference type="SUPFAM" id="SSF51735">
    <property type="entry name" value="NAD(P)-binding Rossmann-fold domains"/>
    <property type="match status" value="1"/>
</dbReference>
<reference evidence="3 4" key="1">
    <citation type="submission" date="2018-08" db="EMBL/GenBank/DDBJ databases">
        <title>Bacillus chawlae sp. nov., Bacillus glennii sp. nov., and Bacillus saganii sp. nov. Isolated from the Vehicle Assembly Building at Kennedy Space Center where the Viking Spacecraft were Assembled.</title>
        <authorList>
            <person name="Seuylemezian A."/>
            <person name="Vaishampayan P."/>
        </authorList>
    </citation>
    <scope>NUCLEOTIDE SEQUENCE [LARGE SCALE GENOMIC DNA]</scope>
    <source>
        <strain evidence="3 4">V44-8</strain>
    </source>
</reference>
<dbReference type="OrthoDB" id="9803333at2"/>
<dbReference type="NCBIfam" id="NF009466">
    <property type="entry name" value="PRK12826.1-2"/>
    <property type="match status" value="1"/>
</dbReference>
<dbReference type="PANTHER" id="PTHR42879">
    <property type="entry name" value="3-OXOACYL-(ACYL-CARRIER-PROTEIN) REDUCTASE"/>
    <property type="match status" value="1"/>
</dbReference>
<comment type="similarity">
    <text evidence="1">Belongs to the short-chain dehydrogenases/reductases (SDR) family.</text>
</comment>
<dbReference type="NCBIfam" id="NF005559">
    <property type="entry name" value="PRK07231.1"/>
    <property type="match status" value="1"/>
</dbReference>
<dbReference type="Gene3D" id="3.40.50.720">
    <property type="entry name" value="NAD(P)-binding Rossmann-like Domain"/>
    <property type="match status" value="1"/>
</dbReference>
<dbReference type="AlphaFoldDB" id="A0A372LFC0"/>
<keyword evidence="2" id="KW-0560">Oxidoreductase</keyword>
<gene>
    <name evidence="3" type="ORF">D0466_03580</name>
</gene>
<dbReference type="PRINTS" id="PR00081">
    <property type="entry name" value="GDHRDH"/>
</dbReference>
<dbReference type="GO" id="GO:0016491">
    <property type="term" value="F:oxidoreductase activity"/>
    <property type="evidence" value="ECO:0007669"/>
    <property type="project" value="UniProtKB-KW"/>
</dbReference>
<evidence type="ECO:0000313" key="3">
    <source>
        <dbReference type="EMBL" id="RFU65005.1"/>
    </source>
</evidence>
<evidence type="ECO:0000313" key="4">
    <source>
        <dbReference type="Proteomes" id="UP000262939"/>
    </source>
</evidence>
<dbReference type="PANTHER" id="PTHR42879:SF2">
    <property type="entry name" value="3-OXOACYL-[ACYL-CARRIER-PROTEIN] REDUCTASE FABG"/>
    <property type="match status" value="1"/>
</dbReference>
<proteinExistence type="inferred from homology"/>
<evidence type="ECO:0000256" key="1">
    <source>
        <dbReference type="ARBA" id="ARBA00006484"/>
    </source>
</evidence>
<dbReference type="Proteomes" id="UP000262939">
    <property type="component" value="Unassembled WGS sequence"/>
</dbReference>
<dbReference type="GO" id="GO:0008206">
    <property type="term" value="P:bile acid metabolic process"/>
    <property type="evidence" value="ECO:0007669"/>
    <property type="project" value="UniProtKB-ARBA"/>
</dbReference>
<dbReference type="PRINTS" id="PR00080">
    <property type="entry name" value="SDRFAMILY"/>
</dbReference>
<keyword evidence="4" id="KW-1185">Reference proteome</keyword>
<name>A0A372LFC0_9BACI</name>
<dbReference type="InterPro" id="IPR050259">
    <property type="entry name" value="SDR"/>
</dbReference>
<sequence length="251" mass="26631">MYSLTGKVAVITGGSRGLGKSIAEVLAQAGAQVIVTSRNQEALDKVAEGINRGGGSASAIASDMGSRASILSFFNTVEESVGLIDILVNNAGTTLTKRAFEVTEEEWDQILDVNLKGLFFASQAAAKQMKEKGGGKIVNIASVMGAVGDVSISPYVASKGGVVQLTKALALEWARYNISVNAVGPGYVKTDMNRDTLENNERAYKRIMNKIPLRRLGQEVEIAAAVRYLCSSEANYVTGQTLYVDGGWTAE</sequence>
<evidence type="ECO:0000256" key="2">
    <source>
        <dbReference type="ARBA" id="ARBA00023002"/>
    </source>
</evidence>
<protein>
    <submittedName>
        <fullName evidence="3">SDR family oxidoreductase</fullName>
    </submittedName>
</protein>
<comment type="caution">
    <text evidence="3">The sequence shown here is derived from an EMBL/GenBank/DDBJ whole genome shotgun (WGS) entry which is preliminary data.</text>
</comment>
<dbReference type="Pfam" id="PF13561">
    <property type="entry name" value="adh_short_C2"/>
    <property type="match status" value="1"/>
</dbReference>
<dbReference type="InterPro" id="IPR002347">
    <property type="entry name" value="SDR_fam"/>
</dbReference>
<accession>A0A372LFC0</accession>
<dbReference type="EMBL" id="QVTD01000003">
    <property type="protein sequence ID" value="RFU65005.1"/>
    <property type="molecule type" value="Genomic_DNA"/>
</dbReference>
<organism evidence="3 4">
    <name type="scientific">Peribacillus glennii</name>
    <dbReference type="NCBI Taxonomy" id="2303991"/>
    <lineage>
        <taxon>Bacteria</taxon>
        <taxon>Bacillati</taxon>
        <taxon>Bacillota</taxon>
        <taxon>Bacilli</taxon>
        <taxon>Bacillales</taxon>
        <taxon>Bacillaceae</taxon>
        <taxon>Peribacillus</taxon>
    </lineage>
</organism>
<dbReference type="FunFam" id="3.40.50.720:FF:000084">
    <property type="entry name" value="Short-chain dehydrogenase reductase"/>
    <property type="match status" value="1"/>
</dbReference>